<reference evidence="8" key="2">
    <citation type="submission" date="2021-04" db="EMBL/GenBank/DDBJ databases">
        <authorList>
            <person name="Gilroy R."/>
        </authorList>
    </citation>
    <scope>NUCLEOTIDE SEQUENCE</scope>
    <source>
        <strain evidence="8">ChiHjej12B11-9795</strain>
    </source>
</reference>
<dbReference type="NCBIfam" id="TIGR01280">
    <property type="entry name" value="xseB"/>
    <property type="match status" value="1"/>
</dbReference>
<feature type="coiled-coil region" evidence="7">
    <location>
        <begin position="23"/>
        <end position="64"/>
    </location>
</feature>
<dbReference type="GO" id="GO:0009318">
    <property type="term" value="C:exodeoxyribonuclease VII complex"/>
    <property type="evidence" value="ECO:0007669"/>
    <property type="project" value="UniProtKB-UniRule"/>
</dbReference>
<evidence type="ECO:0000256" key="1">
    <source>
        <dbReference type="ARBA" id="ARBA00009998"/>
    </source>
</evidence>
<evidence type="ECO:0000256" key="7">
    <source>
        <dbReference type="SAM" id="Coils"/>
    </source>
</evidence>
<accession>A0A9D2HVF6</accession>
<dbReference type="Pfam" id="PF02609">
    <property type="entry name" value="Exonuc_VII_S"/>
    <property type="match status" value="1"/>
</dbReference>
<keyword evidence="2" id="KW-0963">Cytoplasm</keyword>
<dbReference type="SUPFAM" id="SSF116842">
    <property type="entry name" value="XseB-like"/>
    <property type="match status" value="1"/>
</dbReference>
<keyword evidence="4 8" id="KW-0378">Hydrolase</keyword>
<evidence type="ECO:0000256" key="3">
    <source>
        <dbReference type="ARBA" id="ARBA00022722"/>
    </source>
</evidence>
<dbReference type="InterPro" id="IPR003761">
    <property type="entry name" value="Exonuc_VII_S"/>
</dbReference>
<dbReference type="GO" id="GO:0008855">
    <property type="term" value="F:exodeoxyribonuclease VII activity"/>
    <property type="evidence" value="ECO:0007669"/>
    <property type="project" value="UniProtKB-UniRule"/>
</dbReference>
<comment type="similarity">
    <text evidence="1">Belongs to the XseB family.</text>
</comment>
<proteinExistence type="inferred from homology"/>
<gene>
    <name evidence="8" type="primary">xseB</name>
    <name evidence="8" type="ORF">H9950_01400</name>
</gene>
<keyword evidence="3" id="KW-0540">Nuclease</keyword>
<dbReference type="AlphaFoldDB" id="A0A9D2HVF6"/>
<dbReference type="EC" id="3.1.11.6" evidence="6"/>
<dbReference type="GO" id="GO:0006308">
    <property type="term" value="P:DNA catabolic process"/>
    <property type="evidence" value="ECO:0007669"/>
    <property type="project" value="UniProtKB-UniRule"/>
</dbReference>
<comment type="caution">
    <text evidence="8">The sequence shown here is derived from an EMBL/GenBank/DDBJ whole genome shotgun (WGS) entry which is preliminary data.</text>
</comment>
<protein>
    <recommendedName>
        <fullName evidence="6">Exodeoxyribonuclease VII small subunit</fullName>
        <ecNumber evidence="6">3.1.11.6</ecNumber>
    </recommendedName>
</protein>
<dbReference type="InterPro" id="IPR037004">
    <property type="entry name" value="Exonuc_VII_ssu_sf"/>
</dbReference>
<keyword evidence="7" id="KW-0175">Coiled coil</keyword>
<name>A0A9D2HVF6_9BACE</name>
<evidence type="ECO:0000256" key="4">
    <source>
        <dbReference type="ARBA" id="ARBA00022801"/>
    </source>
</evidence>
<sequence length="70" mass="8055">MAIRKKETFAESMSRLEKIVAQIDNNELDIDMLVDKIKEATELVAFCTRQLTKAEDEVEKLLAEKPESKE</sequence>
<evidence type="ECO:0000256" key="6">
    <source>
        <dbReference type="NCBIfam" id="TIGR01280"/>
    </source>
</evidence>
<evidence type="ECO:0000313" key="9">
    <source>
        <dbReference type="Proteomes" id="UP000823862"/>
    </source>
</evidence>
<dbReference type="EMBL" id="DWZI01000005">
    <property type="protein sequence ID" value="HJA84853.1"/>
    <property type="molecule type" value="Genomic_DNA"/>
</dbReference>
<organism evidence="8 9">
    <name type="scientific">Candidatus Bacteroides avicola</name>
    <dbReference type="NCBI Taxonomy" id="2838468"/>
    <lineage>
        <taxon>Bacteria</taxon>
        <taxon>Pseudomonadati</taxon>
        <taxon>Bacteroidota</taxon>
        <taxon>Bacteroidia</taxon>
        <taxon>Bacteroidales</taxon>
        <taxon>Bacteroidaceae</taxon>
        <taxon>Bacteroides</taxon>
    </lineage>
</organism>
<evidence type="ECO:0000256" key="2">
    <source>
        <dbReference type="ARBA" id="ARBA00022490"/>
    </source>
</evidence>
<evidence type="ECO:0000313" key="8">
    <source>
        <dbReference type="EMBL" id="HJA84853.1"/>
    </source>
</evidence>
<dbReference type="Gene3D" id="1.10.287.1040">
    <property type="entry name" value="Exonuclease VII, small subunit"/>
    <property type="match status" value="1"/>
</dbReference>
<keyword evidence="5" id="KW-0269">Exonuclease</keyword>
<dbReference type="Proteomes" id="UP000823862">
    <property type="component" value="Unassembled WGS sequence"/>
</dbReference>
<evidence type="ECO:0000256" key="5">
    <source>
        <dbReference type="ARBA" id="ARBA00022839"/>
    </source>
</evidence>
<reference evidence="8" key="1">
    <citation type="journal article" date="2021" name="PeerJ">
        <title>Extensive microbial diversity within the chicken gut microbiome revealed by metagenomics and culture.</title>
        <authorList>
            <person name="Gilroy R."/>
            <person name="Ravi A."/>
            <person name="Getino M."/>
            <person name="Pursley I."/>
            <person name="Horton D.L."/>
            <person name="Alikhan N.F."/>
            <person name="Baker D."/>
            <person name="Gharbi K."/>
            <person name="Hall N."/>
            <person name="Watson M."/>
            <person name="Adriaenssens E.M."/>
            <person name="Foster-Nyarko E."/>
            <person name="Jarju S."/>
            <person name="Secka A."/>
            <person name="Antonio M."/>
            <person name="Oren A."/>
            <person name="Chaudhuri R.R."/>
            <person name="La Ragione R."/>
            <person name="Hildebrand F."/>
            <person name="Pallen M.J."/>
        </authorList>
    </citation>
    <scope>NUCLEOTIDE SEQUENCE</scope>
    <source>
        <strain evidence="8">ChiHjej12B11-9795</strain>
    </source>
</reference>